<organism evidence="3 4">
    <name type="scientific">Mesorhizobium qingshengii</name>
    <dbReference type="NCBI Taxonomy" id="1165689"/>
    <lineage>
        <taxon>Bacteria</taxon>
        <taxon>Pseudomonadati</taxon>
        <taxon>Pseudomonadota</taxon>
        <taxon>Alphaproteobacteria</taxon>
        <taxon>Hyphomicrobiales</taxon>
        <taxon>Phyllobacteriaceae</taxon>
        <taxon>Mesorhizobium</taxon>
    </lineage>
</organism>
<dbReference type="RefSeq" id="WP_244529619.1">
    <property type="nucleotide sequence ID" value="NZ_FMXM01000009.1"/>
</dbReference>
<dbReference type="STRING" id="1165689.SAMN02927914_03120"/>
<sequence>MIGNDAEGNQVRELHYVFPTGSGNIESRSNMTKRGFLPTQVAARVAVANDKTRENGKTIIVQAKYGGMHSLRHFYASWLINRPQDGGLAPPPKVIQERLGHSSIVMTMGVYGHLFPHGDDADEMAAAERALLG</sequence>
<dbReference type="InterPro" id="IPR013762">
    <property type="entry name" value="Integrase-like_cat_sf"/>
</dbReference>
<evidence type="ECO:0000256" key="1">
    <source>
        <dbReference type="ARBA" id="ARBA00023172"/>
    </source>
</evidence>
<name>A0A1G5YCJ9_9HYPH</name>
<dbReference type="InterPro" id="IPR002104">
    <property type="entry name" value="Integrase_catalytic"/>
</dbReference>
<keyword evidence="1" id="KW-0233">DNA recombination</keyword>
<dbReference type="AlphaFoldDB" id="A0A1G5YCJ9"/>
<dbReference type="Gene3D" id="1.10.443.10">
    <property type="entry name" value="Intergrase catalytic core"/>
    <property type="match status" value="1"/>
</dbReference>
<dbReference type="Proteomes" id="UP000198588">
    <property type="component" value="Unassembled WGS sequence"/>
</dbReference>
<dbReference type="EMBL" id="FMXM01000009">
    <property type="protein sequence ID" value="SDA80303.1"/>
    <property type="molecule type" value="Genomic_DNA"/>
</dbReference>
<reference evidence="3 4" key="1">
    <citation type="submission" date="2016-10" db="EMBL/GenBank/DDBJ databases">
        <authorList>
            <person name="de Groot N.N."/>
        </authorList>
    </citation>
    <scope>NUCLEOTIDE SEQUENCE [LARGE SCALE GENOMIC DNA]</scope>
    <source>
        <strain evidence="3 4">CGMCC 1.12097</strain>
    </source>
</reference>
<evidence type="ECO:0000259" key="2">
    <source>
        <dbReference type="PROSITE" id="PS51898"/>
    </source>
</evidence>
<dbReference type="GO" id="GO:0003677">
    <property type="term" value="F:DNA binding"/>
    <property type="evidence" value="ECO:0007669"/>
    <property type="project" value="InterPro"/>
</dbReference>
<evidence type="ECO:0000313" key="4">
    <source>
        <dbReference type="Proteomes" id="UP000198588"/>
    </source>
</evidence>
<dbReference type="GO" id="GO:0015074">
    <property type="term" value="P:DNA integration"/>
    <property type="evidence" value="ECO:0007669"/>
    <property type="project" value="InterPro"/>
</dbReference>
<feature type="domain" description="Tyr recombinase" evidence="2">
    <location>
        <begin position="1"/>
        <end position="129"/>
    </location>
</feature>
<gene>
    <name evidence="3" type="ORF">SAMN02927914_03120</name>
</gene>
<dbReference type="GO" id="GO:0006310">
    <property type="term" value="P:DNA recombination"/>
    <property type="evidence" value="ECO:0007669"/>
    <property type="project" value="UniProtKB-KW"/>
</dbReference>
<dbReference type="InterPro" id="IPR011010">
    <property type="entry name" value="DNA_brk_join_enz"/>
</dbReference>
<dbReference type="SUPFAM" id="SSF56349">
    <property type="entry name" value="DNA breaking-rejoining enzymes"/>
    <property type="match status" value="1"/>
</dbReference>
<protein>
    <submittedName>
        <fullName evidence="3">Phage integrase family protein</fullName>
    </submittedName>
</protein>
<evidence type="ECO:0000313" key="3">
    <source>
        <dbReference type="EMBL" id="SDA80303.1"/>
    </source>
</evidence>
<accession>A0A1G5YCJ9</accession>
<dbReference type="PROSITE" id="PS51898">
    <property type="entry name" value="TYR_RECOMBINASE"/>
    <property type="match status" value="1"/>
</dbReference>
<proteinExistence type="predicted"/>